<dbReference type="RefSeq" id="WP_166283622.1">
    <property type="nucleotide sequence ID" value="NZ_JTHE03000118.1"/>
</dbReference>
<dbReference type="EMBL" id="JTHE03000118">
    <property type="protein sequence ID" value="MCM1985261.1"/>
    <property type="molecule type" value="Genomic_DNA"/>
</dbReference>
<gene>
    <name evidence="1" type="ORF">QQ91_0020815</name>
</gene>
<dbReference type="AlphaFoldDB" id="A0ABD4T9I1"/>
<sequence>MTVPPSSLKALQRRQFLKYSGLFAASGLAAMAFDQPFTRAASGNQKMVVILLRGAMDGLNAVVPYREREYYEARPSIAIPEPGQPNGLVNLDGQFGLHPALAALKPLWDARQLALIHASGSPDGTRSHFDAQDYLESGTPGFKSTNTGWMNRLLAQLPRGASTQAVNLGETTPRILAGPAPTSNVRAGKTGLPQMAIDREPIQAVFDQMYQGNSLLGRVYQEGRRSRELLQQGLNQEMMEASRGAPVPDYLATNTANLVKLLTGPTQTQLLVLSLGGWDTHVNQGNHGGQFARRLKPLGNGMAQMARSLGSTFNETVVVVMSEFGRTVSENGNGGTDHGHGNLMMVMGGGIKGGKVYGDWRGLAAEDLYQGRDLPVTTDFRDVLAPLLGAHFQLGDNALSQIFPNYRVARPVTLR</sequence>
<dbReference type="Proteomes" id="UP000031561">
    <property type="component" value="Unassembled WGS sequence"/>
</dbReference>
<dbReference type="InterPro" id="IPR006311">
    <property type="entry name" value="TAT_signal"/>
</dbReference>
<evidence type="ECO:0000313" key="1">
    <source>
        <dbReference type="EMBL" id="MCM1985261.1"/>
    </source>
</evidence>
<accession>A0ABD4T9I1</accession>
<proteinExistence type="predicted"/>
<comment type="caution">
    <text evidence="1">The sequence shown here is derived from an EMBL/GenBank/DDBJ whole genome shotgun (WGS) entry which is preliminary data.</text>
</comment>
<dbReference type="PANTHER" id="PTHR43737">
    <property type="entry name" value="BLL7424 PROTEIN"/>
    <property type="match status" value="1"/>
</dbReference>
<protein>
    <submittedName>
        <fullName evidence="1">DUF1501 domain-containing protein</fullName>
    </submittedName>
</protein>
<reference evidence="1 2" key="1">
    <citation type="journal article" date="2015" name="Genome Announc.">
        <title>Draft Genome Sequence of Filamentous Marine Cyanobacterium Lyngbya confervoides Strain BDU141951.</title>
        <authorList>
            <person name="Chandrababunaidu M.M."/>
            <person name="Sen D."/>
            <person name="Tripathy S."/>
        </authorList>
    </citation>
    <scope>NUCLEOTIDE SEQUENCE [LARGE SCALE GENOMIC DNA]</scope>
    <source>
        <strain evidence="1 2">BDU141951</strain>
    </source>
</reference>
<dbReference type="PANTHER" id="PTHR43737:SF1">
    <property type="entry name" value="DUF1501 DOMAIN-CONTAINING PROTEIN"/>
    <property type="match status" value="1"/>
</dbReference>
<dbReference type="PROSITE" id="PS51318">
    <property type="entry name" value="TAT"/>
    <property type="match status" value="1"/>
</dbReference>
<evidence type="ECO:0000313" key="2">
    <source>
        <dbReference type="Proteomes" id="UP000031561"/>
    </source>
</evidence>
<name>A0ABD4T9I1_9CYAN</name>
<organism evidence="1 2">
    <name type="scientific">Lyngbya confervoides BDU141951</name>
    <dbReference type="NCBI Taxonomy" id="1574623"/>
    <lineage>
        <taxon>Bacteria</taxon>
        <taxon>Bacillati</taxon>
        <taxon>Cyanobacteriota</taxon>
        <taxon>Cyanophyceae</taxon>
        <taxon>Oscillatoriophycideae</taxon>
        <taxon>Oscillatoriales</taxon>
        <taxon>Microcoleaceae</taxon>
        <taxon>Lyngbya</taxon>
    </lineage>
</organism>
<dbReference type="InterPro" id="IPR010869">
    <property type="entry name" value="DUF1501"/>
</dbReference>
<dbReference type="Pfam" id="PF07394">
    <property type="entry name" value="DUF1501"/>
    <property type="match status" value="1"/>
</dbReference>
<keyword evidence="2" id="KW-1185">Reference proteome</keyword>